<feature type="domain" description="N-acetyltransferase" evidence="3">
    <location>
        <begin position="8"/>
        <end position="176"/>
    </location>
</feature>
<evidence type="ECO:0000256" key="1">
    <source>
        <dbReference type="ARBA" id="ARBA00022679"/>
    </source>
</evidence>
<dbReference type="CDD" id="cd04301">
    <property type="entry name" value="NAT_SF"/>
    <property type="match status" value="1"/>
</dbReference>
<dbReference type="AlphaFoldDB" id="A0A5B8MR73"/>
<sequence>MEGEGEGLRYRGAGAKDVDEIYALEAASYPEDEAATRGGIEKRIREAGRFFVLAETTGTSVGGKGGDLAGFVNGTLTTSTELTHETMSNHEPEGSLLCVHSVVVAPALRRKGVALAMLREYVQSLRRDGENGVKEVRLICKEGLKGLYLKAGFDLVGPSPVVHGKDPWFEMKLGLH</sequence>
<evidence type="ECO:0000256" key="2">
    <source>
        <dbReference type="ARBA" id="ARBA00023315"/>
    </source>
</evidence>
<dbReference type="InterPro" id="IPR000182">
    <property type="entry name" value="GNAT_dom"/>
</dbReference>
<proteinExistence type="predicted"/>
<dbReference type="Proteomes" id="UP000316726">
    <property type="component" value="Chromosome 8"/>
</dbReference>
<reference evidence="4 5" key="1">
    <citation type="submission" date="2018-07" db="EMBL/GenBank/DDBJ databases">
        <title>The complete nuclear genome of the prasinophyte Chloropicon primus (CCMP1205).</title>
        <authorList>
            <person name="Pombert J.-F."/>
            <person name="Otis C."/>
            <person name="Turmel M."/>
            <person name="Lemieux C."/>
        </authorList>
    </citation>
    <scope>NUCLEOTIDE SEQUENCE [LARGE SCALE GENOMIC DNA]</scope>
    <source>
        <strain evidence="4 5">CCMP1205</strain>
    </source>
</reference>
<evidence type="ECO:0000313" key="5">
    <source>
        <dbReference type="Proteomes" id="UP000316726"/>
    </source>
</evidence>
<dbReference type="PANTHER" id="PTHR10908:SF0">
    <property type="entry name" value="SEROTONIN N-ACETYLTRANSFERASE"/>
    <property type="match status" value="1"/>
</dbReference>
<dbReference type="PANTHER" id="PTHR10908">
    <property type="entry name" value="SEROTONIN N-ACETYLTRANSFERASE"/>
    <property type="match status" value="1"/>
</dbReference>
<keyword evidence="1 4" id="KW-0808">Transferase</keyword>
<evidence type="ECO:0000259" key="3">
    <source>
        <dbReference type="PROSITE" id="PS51186"/>
    </source>
</evidence>
<evidence type="ECO:0000313" key="4">
    <source>
        <dbReference type="EMBL" id="QDZ22504.1"/>
    </source>
</evidence>
<dbReference type="GO" id="GO:0008080">
    <property type="term" value="F:N-acetyltransferase activity"/>
    <property type="evidence" value="ECO:0007669"/>
    <property type="project" value="UniProtKB-ARBA"/>
</dbReference>
<dbReference type="Pfam" id="PF00583">
    <property type="entry name" value="Acetyltransf_1"/>
    <property type="match status" value="1"/>
</dbReference>
<dbReference type="STRING" id="1764295.A0A5B8MR73"/>
<dbReference type="InterPro" id="IPR016181">
    <property type="entry name" value="Acyl_CoA_acyltransferase"/>
</dbReference>
<dbReference type="PROSITE" id="PS51186">
    <property type="entry name" value="GNAT"/>
    <property type="match status" value="1"/>
</dbReference>
<dbReference type="OrthoDB" id="30840at2759"/>
<organism evidence="4 5">
    <name type="scientific">Chloropicon primus</name>
    <dbReference type="NCBI Taxonomy" id="1764295"/>
    <lineage>
        <taxon>Eukaryota</taxon>
        <taxon>Viridiplantae</taxon>
        <taxon>Chlorophyta</taxon>
        <taxon>Chloropicophyceae</taxon>
        <taxon>Chloropicales</taxon>
        <taxon>Chloropicaceae</taxon>
        <taxon>Chloropicon</taxon>
    </lineage>
</organism>
<accession>A0A5B8MR73</accession>
<dbReference type="EMBL" id="CP031041">
    <property type="protein sequence ID" value="QDZ22504.1"/>
    <property type="molecule type" value="Genomic_DNA"/>
</dbReference>
<keyword evidence="5" id="KW-1185">Reference proteome</keyword>
<dbReference type="Gene3D" id="3.40.630.30">
    <property type="match status" value="1"/>
</dbReference>
<dbReference type="SUPFAM" id="SSF55729">
    <property type="entry name" value="Acyl-CoA N-acyltransferases (Nat)"/>
    <property type="match status" value="1"/>
</dbReference>
<dbReference type="InterPro" id="IPR051635">
    <property type="entry name" value="SNAT-like"/>
</dbReference>
<keyword evidence="2" id="KW-0012">Acyltransferase</keyword>
<gene>
    <name evidence="4" type="ORF">A3770_08p50220</name>
</gene>
<name>A0A5B8MR73_9CHLO</name>
<protein>
    <submittedName>
        <fullName evidence="4">N-acetyltransferase</fullName>
    </submittedName>
</protein>